<protein>
    <submittedName>
        <fullName evidence="1">NAD(P)-dependent dehydrogenase, short-chain alcohol dehydrogenase family</fullName>
    </submittedName>
</protein>
<dbReference type="PANTHER" id="PTHR44147">
    <property type="entry name" value="DEHYDROGENASE/REDUCTASE SDR FAMILY MEMBER 1"/>
    <property type="match status" value="1"/>
</dbReference>
<dbReference type="PANTHER" id="PTHR44147:SF2">
    <property type="entry name" value="DEHYDROGENASE_REDUCTASE SDR FAMILY MEMBER 1"/>
    <property type="match status" value="1"/>
</dbReference>
<dbReference type="SUPFAM" id="SSF51735">
    <property type="entry name" value="NAD(P)-binding Rossmann-fold domains"/>
    <property type="match status" value="1"/>
</dbReference>
<dbReference type="InterPro" id="IPR036291">
    <property type="entry name" value="NAD(P)-bd_dom_sf"/>
</dbReference>
<evidence type="ECO:0000313" key="2">
    <source>
        <dbReference type="Proteomes" id="UP000791080"/>
    </source>
</evidence>
<reference evidence="1 2" key="1">
    <citation type="submission" date="2013-07" db="EMBL/GenBank/DDBJ databases">
        <authorList>
            <consortium name="DOE Joint Genome Institute"/>
            <person name="Reeve W."/>
            <person name="Huntemann M."/>
            <person name="Han J."/>
            <person name="Chen A."/>
            <person name="Kyrpides N."/>
            <person name="Mavromatis K."/>
            <person name="Markowitz V."/>
            <person name="Palaniappan K."/>
            <person name="Ivanova N."/>
            <person name="Schaumberg A."/>
            <person name="Pati A."/>
            <person name="Liolios K."/>
            <person name="Nordberg H.P."/>
            <person name="Cantor M.N."/>
            <person name="Hua S.X."/>
            <person name="Woyke T."/>
        </authorList>
    </citation>
    <scope>NUCLEOTIDE SEQUENCE [LARGE SCALE GENOMIC DNA]</scope>
    <source>
        <strain evidence="1 2">DSM 43889</strain>
    </source>
</reference>
<name>A0ABT1JLM6_ACTCY</name>
<reference evidence="1 2" key="2">
    <citation type="submission" date="2022-06" db="EMBL/GenBank/DDBJ databases">
        <title>Genomic Encyclopedia of Type Strains, Phase I: the one thousand microbial genomes (KMG-I) project.</title>
        <authorList>
            <person name="Kyrpides N."/>
        </authorList>
    </citation>
    <scope>NUCLEOTIDE SEQUENCE [LARGE SCALE GENOMIC DNA]</scope>
    <source>
        <strain evidence="1 2">DSM 43889</strain>
    </source>
</reference>
<dbReference type="NCBIfam" id="NF006159">
    <property type="entry name" value="PRK08303.1"/>
    <property type="match status" value="1"/>
</dbReference>
<dbReference type="Pfam" id="PF00106">
    <property type="entry name" value="adh_short"/>
    <property type="match status" value="1"/>
</dbReference>
<proteinExistence type="predicted"/>
<gene>
    <name evidence="1" type="ORF">G443_003328</name>
</gene>
<organism evidence="1 2">
    <name type="scientific">Actinoalloteichus caeruleus DSM 43889</name>
    <dbReference type="NCBI Taxonomy" id="1120930"/>
    <lineage>
        <taxon>Bacteria</taxon>
        <taxon>Bacillati</taxon>
        <taxon>Actinomycetota</taxon>
        <taxon>Actinomycetes</taxon>
        <taxon>Pseudonocardiales</taxon>
        <taxon>Pseudonocardiaceae</taxon>
        <taxon>Actinoalloteichus</taxon>
        <taxon>Actinoalloteichus cyanogriseus</taxon>
    </lineage>
</organism>
<comment type="caution">
    <text evidence="1">The sequence shown here is derived from an EMBL/GenBank/DDBJ whole genome shotgun (WGS) entry which is preliminary data.</text>
</comment>
<evidence type="ECO:0000313" key="1">
    <source>
        <dbReference type="EMBL" id="MCP2333058.1"/>
    </source>
</evidence>
<dbReference type="PRINTS" id="PR00081">
    <property type="entry name" value="GDHRDH"/>
</dbReference>
<dbReference type="Proteomes" id="UP000791080">
    <property type="component" value="Unassembled WGS sequence"/>
</dbReference>
<dbReference type="Gene3D" id="3.40.50.720">
    <property type="entry name" value="NAD(P)-binding Rossmann-like Domain"/>
    <property type="match status" value="1"/>
</dbReference>
<dbReference type="RefSeq" id="WP_026417912.1">
    <property type="nucleotide sequence ID" value="NZ_AUBJ02000001.1"/>
</dbReference>
<keyword evidence="2" id="KW-1185">Reference proteome</keyword>
<accession>A0ABT1JLM6</accession>
<dbReference type="EMBL" id="AUBJ02000001">
    <property type="protein sequence ID" value="MCP2333058.1"/>
    <property type="molecule type" value="Genomic_DNA"/>
</dbReference>
<sequence>MAEKNAPLHGRVAVVTGGTRGCGRGIAVELGASGATVYVTGRTSGRTRSPLNRAETIEETAELVTSAGGTGIPVVCDHNSVADVTALAQRIHSEQDGRLDILVDDVWGGDPLVVHGTPFWETSLEDALRVLRNGVETHLVTAHTLLPLLIARPGGLLVEVTDGDDDEYVGTAVPYFLVKSAMRRLGTAFHHELAPFGGAAVTVSPGFLRSERMLDHFGVTEENWRDGIERDPHFAISETPRYLGRAVAALAADPDVSRWGGRGVSSGELAAAYGVRDLDGSQPDAATYIREVALGGRRDRTADDYR</sequence>
<dbReference type="InterPro" id="IPR002347">
    <property type="entry name" value="SDR_fam"/>
</dbReference>